<dbReference type="PANTHER" id="PTHR38477">
    <property type="entry name" value="HYPOTHETICAL EXPORTED PROTEIN"/>
    <property type="match status" value="1"/>
</dbReference>
<dbReference type="PANTHER" id="PTHR38477:SF1">
    <property type="entry name" value="MUREIN L,D-TRANSPEPTIDASE CATALYTIC DOMAIN FAMILY PROTEIN"/>
    <property type="match status" value="1"/>
</dbReference>
<evidence type="ECO:0008006" key="4">
    <source>
        <dbReference type="Google" id="ProtNLM"/>
    </source>
</evidence>
<accession>A0A165L264</accession>
<keyword evidence="1" id="KW-0732">Signal</keyword>
<protein>
    <recommendedName>
        <fullName evidence="4">Murein L,D-transpeptidase catalytic domain family protein</fullName>
    </recommendedName>
</protein>
<dbReference type="InterPro" id="IPR032676">
    <property type="entry name" value="YkuD_2"/>
</dbReference>
<organism evidence="2 3">
    <name type="scientific">Pelodictyon luteolum</name>
    <dbReference type="NCBI Taxonomy" id="1100"/>
    <lineage>
        <taxon>Bacteria</taxon>
        <taxon>Pseudomonadati</taxon>
        <taxon>Chlorobiota</taxon>
        <taxon>Chlorobiia</taxon>
        <taxon>Chlorobiales</taxon>
        <taxon>Chlorobiaceae</taxon>
        <taxon>Chlorobium/Pelodictyon group</taxon>
        <taxon>Pelodictyon</taxon>
    </lineage>
</organism>
<comment type="caution">
    <text evidence="2">The sequence shown here is derived from an EMBL/GenBank/DDBJ whole genome shotgun (WGS) entry which is preliminary data.</text>
</comment>
<evidence type="ECO:0000313" key="3">
    <source>
        <dbReference type="Proteomes" id="UP000076481"/>
    </source>
</evidence>
<dbReference type="AlphaFoldDB" id="A0A165L264"/>
<dbReference type="Pfam" id="PF13645">
    <property type="entry name" value="YkuD_2"/>
    <property type="match status" value="1"/>
</dbReference>
<dbReference type="Proteomes" id="UP000076481">
    <property type="component" value="Unassembled WGS sequence"/>
</dbReference>
<dbReference type="EMBL" id="LVWG01000036">
    <property type="protein sequence ID" value="KZK73480.1"/>
    <property type="molecule type" value="Genomic_DNA"/>
</dbReference>
<sequence length="237" mass="24885">MATMRTGASGALLLVYMLTLSLAAPALAAGPPPSRAADIAAFAAAPALRAELSPDLLAAALSGYYRMLGQGKILREGVMTVIDFNRPSAEKRLFVIDIRNRSIIYSSLVAHGSGSGGATADRFSNEPGSYQSSLGFFTTGDTYAGRHGYSLRLEGMEQGVNDNATMRSIVIHGADYATRGFISKYGRLGRSQGCPALPPDSSRPVIDLIKGGSCLFIYHDSAGYAFSAHLPGPDSTS</sequence>
<feature type="chain" id="PRO_5007861480" description="Murein L,D-transpeptidase catalytic domain family protein" evidence="1">
    <location>
        <begin position="29"/>
        <end position="237"/>
    </location>
</feature>
<dbReference type="RefSeq" id="WP_303682443.1">
    <property type="nucleotide sequence ID" value="NZ_LVWG01000036.1"/>
</dbReference>
<evidence type="ECO:0000256" key="1">
    <source>
        <dbReference type="SAM" id="SignalP"/>
    </source>
</evidence>
<feature type="signal peptide" evidence="1">
    <location>
        <begin position="1"/>
        <end position="28"/>
    </location>
</feature>
<evidence type="ECO:0000313" key="2">
    <source>
        <dbReference type="EMBL" id="KZK73480.1"/>
    </source>
</evidence>
<reference evidence="2 3" key="1">
    <citation type="submission" date="2016-03" db="EMBL/GenBank/DDBJ databases">
        <title>Speciation and ecological success in dimly lit waters: horizontal gene transfer in a green sulfur bacteria bloom unveiled by metagenomic assembly.</title>
        <authorList>
            <person name="Llorens-Mares T."/>
            <person name="Liu Z."/>
            <person name="Allen L.Z."/>
            <person name="Rusch D.B."/>
            <person name="Craig M.T."/>
            <person name="Dupont C.L."/>
            <person name="Bryant D.A."/>
            <person name="Casamayor E.O."/>
        </authorList>
    </citation>
    <scope>NUCLEOTIDE SEQUENCE [LARGE SCALE GENOMIC DNA]</scope>
    <source>
        <strain evidence="2">CIII</strain>
    </source>
</reference>
<name>A0A165L264_PELLU</name>
<gene>
    <name evidence="2" type="ORF">A3K90_01760</name>
</gene>
<proteinExistence type="predicted"/>